<dbReference type="SUPFAM" id="SSF55347">
    <property type="entry name" value="Glyceraldehyde-3-phosphate dehydrogenase-like, C-terminal domain"/>
    <property type="match status" value="1"/>
</dbReference>
<evidence type="ECO:0000256" key="4">
    <source>
        <dbReference type="ARBA" id="ARBA00023002"/>
    </source>
</evidence>
<evidence type="ECO:0000256" key="5">
    <source>
        <dbReference type="HAMAP-Rule" id="MF_00150"/>
    </source>
</evidence>
<dbReference type="CDD" id="cd23934">
    <property type="entry name" value="AGPR_1_C"/>
    <property type="match status" value="1"/>
</dbReference>
<keyword evidence="9" id="KW-1185">Reference proteome</keyword>
<dbReference type="RefSeq" id="WP_265789731.1">
    <property type="nucleotide sequence ID" value="NZ_BAABRS010000002.1"/>
</dbReference>
<dbReference type="Gene3D" id="3.30.360.10">
    <property type="entry name" value="Dihydrodipicolinate Reductase, domain 2"/>
    <property type="match status" value="1"/>
</dbReference>
<evidence type="ECO:0000259" key="7">
    <source>
        <dbReference type="SMART" id="SM00859"/>
    </source>
</evidence>
<comment type="function">
    <text evidence="5">Catalyzes the NADPH-dependent reduction of N-acetyl-5-glutamyl phosphate to yield N-acetyl-L-glutamate 5-semialdehyde.</text>
</comment>
<dbReference type="Proteomes" id="UP001207337">
    <property type="component" value="Unassembled WGS sequence"/>
</dbReference>
<comment type="pathway">
    <text evidence="5">Amino-acid biosynthesis; L-arginine biosynthesis; N(2)-acetyl-L-ornithine from L-glutamate: step 3/4.</text>
</comment>
<comment type="subcellular location">
    <subcellularLocation>
        <location evidence="5">Cytoplasm</location>
    </subcellularLocation>
</comment>
<sequence>MPKHKIGIVGATGYTGSELVRLLTNHPKVQIDIITSESKAGQKFSEVNSHFNGLTDMVLEPLEKLQDYDLDLVFLALPHGVSMDFIKDWGYEDFRVIDLSGDFRLQSAEIYEQWYGKKHLDPDSIDDAVFGLSELFRNEIRNAQLVANPGCYPTSAILALAPLLKNNFINQSNIIVDSKSGVTGAGATASPKTHFPDVFGNFSAYGLRNHRHTPEIQTSLERYSGDKTEILFTPHLIPIDRGILTTTYSTPKRKLDKKFIEDTLFSFYEKEHFIRVVDDPPNVKNVRGSNYCDIYVTYDERTNKIVTVSTIDNLVKGAAGQAVQNMNIMFGYIERTGLDIIPLSP</sequence>
<dbReference type="InterPro" id="IPR000534">
    <property type="entry name" value="Semialdehyde_DH_NAD-bd"/>
</dbReference>
<comment type="caution">
    <text evidence="8">The sequence shown here is derived from an EMBL/GenBank/DDBJ whole genome shotgun (WGS) entry which is preliminary data.</text>
</comment>
<dbReference type="PROSITE" id="PS01224">
    <property type="entry name" value="ARGC"/>
    <property type="match status" value="1"/>
</dbReference>
<dbReference type="SMART" id="SM00859">
    <property type="entry name" value="Semialdhyde_dh"/>
    <property type="match status" value="1"/>
</dbReference>
<dbReference type="InterPro" id="IPR000706">
    <property type="entry name" value="AGPR_type-1"/>
</dbReference>
<proteinExistence type="inferred from homology"/>
<dbReference type="NCBIfam" id="TIGR01850">
    <property type="entry name" value="argC"/>
    <property type="match status" value="1"/>
</dbReference>
<dbReference type="EC" id="1.2.1.38" evidence="5"/>
<reference evidence="8 9" key="1">
    <citation type="submission" date="2021-11" db="EMBL/GenBank/DDBJ databases">
        <title>Aliifidinibius sp. nov., a new bacterium isolated from saline soil.</title>
        <authorList>
            <person name="Galisteo C."/>
            <person name="De La Haba R."/>
            <person name="Sanchez-Porro C."/>
            <person name="Ventosa A."/>
        </authorList>
    </citation>
    <scope>NUCLEOTIDE SEQUENCE [LARGE SCALE GENOMIC DNA]</scope>
    <source>
        <strain evidence="8 9">KACC 190600</strain>
    </source>
</reference>
<evidence type="ECO:0000256" key="2">
    <source>
        <dbReference type="ARBA" id="ARBA00022605"/>
    </source>
</evidence>
<dbReference type="Pfam" id="PF22698">
    <property type="entry name" value="Semialdhyde_dhC_1"/>
    <property type="match status" value="1"/>
</dbReference>
<evidence type="ECO:0000256" key="1">
    <source>
        <dbReference type="ARBA" id="ARBA00022571"/>
    </source>
</evidence>
<dbReference type="EMBL" id="JAJNDC010000002">
    <property type="protein sequence ID" value="MCW9713206.1"/>
    <property type="molecule type" value="Genomic_DNA"/>
</dbReference>
<dbReference type="GO" id="GO:0003942">
    <property type="term" value="F:N-acetyl-gamma-glutamyl-phosphate reductase activity"/>
    <property type="evidence" value="ECO:0007669"/>
    <property type="project" value="UniProtKB-EC"/>
</dbReference>
<organism evidence="8 9">
    <name type="scientific">Fodinibius salicampi</name>
    <dbReference type="NCBI Taxonomy" id="1920655"/>
    <lineage>
        <taxon>Bacteria</taxon>
        <taxon>Pseudomonadati</taxon>
        <taxon>Balneolota</taxon>
        <taxon>Balneolia</taxon>
        <taxon>Balneolales</taxon>
        <taxon>Balneolaceae</taxon>
        <taxon>Fodinibius</taxon>
    </lineage>
</organism>
<evidence type="ECO:0000313" key="9">
    <source>
        <dbReference type="Proteomes" id="UP001207337"/>
    </source>
</evidence>
<keyword evidence="1 5" id="KW-0055">Arginine biosynthesis</keyword>
<evidence type="ECO:0000256" key="6">
    <source>
        <dbReference type="PROSITE-ProRule" id="PRU10010"/>
    </source>
</evidence>
<dbReference type="CDD" id="cd17895">
    <property type="entry name" value="AGPR_1_N"/>
    <property type="match status" value="1"/>
</dbReference>
<keyword evidence="4 5" id="KW-0560">Oxidoreductase</keyword>
<dbReference type="Pfam" id="PF01118">
    <property type="entry name" value="Semialdhyde_dh"/>
    <property type="match status" value="1"/>
</dbReference>
<dbReference type="InterPro" id="IPR050085">
    <property type="entry name" value="AGPR"/>
</dbReference>
<dbReference type="Gene3D" id="3.40.50.720">
    <property type="entry name" value="NAD(P)-binding Rossmann-like Domain"/>
    <property type="match status" value="1"/>
</dbReference>
<keyword evidence="3 5" id="KW-0521">NADP</keyword>
<keyword evidence="5" id="KW-0963">Cytoplasm</keyword>
<accession>A0ABT3PZK3</accession>
<dbReference type="InterPro" id="IPR036291">
    <property type="entry name" value="NAD(P)-bd_dom_sf"/>
</dbReference>
<keyword evidence="2 5" id="KW-0028">Amino-acid biosynthesis</keyword>
<dbReference type="PANTHER" id="PTHR32338:SF10">
    <property type="entry name" value="N-ACETYL-GAMMA-GLUTAMYL-PHOSPHATE REDUCTASE, CHLOROPLASTIC-RELATED"/>
    <property type="match status" value="1"/>
</dbReference>
<dbReference type="PANTHER" id="PTHR32338">
    <property type="entry name" value="N-ACETYL-GAMMA-GLUTAMYL-PHOSPHATE REDUCTASE, CHLOROPLASTIC-RELATED-RELATED"/>
    <property type="match status" value="1"/>
</dbReference>
<dbReference type="SUPFAM" id="SSF51735">
    <property type="entry name" value="NAD(P)-binding Rossmann-fold domains"/>
    <property type="match status" value="1"/>
</dbReference>
<evidence type="ECO:0000313" key="8">
    <source>
        <dbReference type="EMBL" id="MCW9713206.1"/>
    </source>
</evidence>
<evidence type="ECO:0000256" key="3">
    <source>
        <dbReference type="ARBA" id="ARBA00022857"/>
    </source>
</evidence>
<comment type="catalytic activity">
    <reaction evidence="5">
        <text>N-acetyl-L-glutamate 5-semialdehyde + phosphate + NADP(+) = N-acetyl-L-glutamyl 5-phosphate + NADPH + H(+)</text>
        <dbReference type="Rhea" id="RHEA:21588"/>
        <dbReference type="ChEBI" id="CHEBI:15378"/>
        <dbReference type="ChEBI" id="CHEBI:29123"/>
        <dbReference type="ChEBI" id="CHEBI:43474"/>
        <dbReference type="ChEBI" id="CHEBI:57783"/>
        <dbReference type="ChEBI" id="CHEBI:57936"/>
        <dbReference type="ChEBI" id="CHEBI:58349"/>
        <dbReference type="EC" id="1.2.1.38"/>
    </reaction>
</comment>
<comment type="similarity">
    <text evidence="5">Belongs to the NAGSA dehydrogenase family. Type 1 subfamily.</text>
</comment>
<protein>
    <recommendedName>
        <fullName evidence="5">N-acetyl-gamma-glutamyl-phosphate reductase</fullName>
        <shortName evidence="5">AGPR</shortName>
        <ecNumber evidence="5">1.2.1.38</ecNumber>
    </recommendedName>
    <alternativeName>
        <fullName evidence="5">N-acetyl-glutamate semialdehyde dehydrogenase</fullName>
        <shortName evidence="5">NAGSA dehydrogenase</shortName>
    </alternativeName>
</protein>
<feature type="domain" description="Semialdehyde dehydrogenase NAD-binding" evidence="7">
    <location>
        <begin position="5"/>
        <end position="143"/>
    </location>
</feature>
<gene>
    <name evidence="5 8" type="primary">argC</name>
    <name evidence="8" type="ORF">LQ318_09840</name>
</gene>
<dbReference type="InterPro" id="IPR058924">
    <property type="entry name" value="AGPR_dimerisation_dom"/>
</dbReference>
<dbReference type="InterPro" id="IPR023013">
    <property type="entry name" value="AGPR_AS"/>
</dbReference>
<feature type="active site" evidence="5 6">
    <location>
        <position position="151"/>
    </location>
</feature>
<name>A0ABT3PZK3_9BACT</name>
<dbReference type="HAMAP" id="MF_00150">
    <property type="entry name" value="ArgC_type1"/>
    <property type="match status" value="1"/>
</dbReference>